<name>A0A8J4UVQ8_9MYCE</name>
<dbReference type="Gene3D" id="3.30.70.270">
    <property type="match status" value="1"/>
</dbReference>
<dbReference type="AlphaFoldDB" id="A0A8J4UVQ8"/>
<dbReference type="PANTHER" id="PTHR37984:SF5">
    <property type="entry name" value="PROTEIN NYNRIN-LIKE"/>
    <property type="match status" value="1"/>
</dbReference>
<protein>
    <recommendedName>
        <fullName evidence="6">Integrase zinc-binding domain-containing protein</fullName>
    </recommendedName>
</protein>
<feature type="non-terminal residue" evidence="4">
    <location>
        <position position="1"/>
    </location>
</feature>
<dbReference type="InterPro" id="IPR050951">
    <property type="entry name" value="Retrovirus_Pol_polyprotein"/>
</dbReference>
<accession>A0A8J4UVQ8</accession>
<keyword evidence="5" id="KW-1185">Reference proteome</keyword>
<evidence type="ECO:0000313" key="4">
    <source>
        <dbReference type="EMBL" id="KAF2068925.1"/>
    </source>
</evidence>
<dbReference type="Gene3D" id="1.10.340.70">
    <property type="match status" value="1"/>
</dbReference>
<evidence type="ECO:0000256" key="1">
    <source>
        <dbReference type="ARBA" id="ARBA00023268"/>
    </source>
</evidence>
<dbReference type="InterPro" id="IPR041588">
    <property type="entry name" value="Integrase_H2C2"/>
</dbReference>
<feature type="domain" description="Integrase zinc-binding" evidence="3">
    <location>
        <begin position="196"/>
        <end position="253"/>
    </location>
</feature>
<gene>
    <name evidence="4" type="ORF">CYY_009754</name>
</gene>
<reference evidence="4" key="1">
    <citation type="submission" date="2020-01" db="EMBL/GenBank/DDBJ databases">
        <title>Development of genomics and gene disruption for Polysphondylium violaceum indicates a role for the polyketide synthase stlB in stalk morphogenesis.</title>
        <authorList>
            <person name="Narita B."/>
            <person name="Kawabe Y."/>
            <person name="Kin K."/>
            <person name="Saito T."/>
            <person name="Gibbs R."/>
            <person name="Kuspa A."/>
            <person name="Muzny D."/>
            <person name="Queller D."/>
            <person name="Richards S."/>
            <person name="Strassman J."/>
            <person name="Sucgang R."/>
            <person name="Worley K."/>
            <person name="Schaap P."/>
        </authorList>
    </citation>
    <scope>NUCLEOTIDE SEQUENCE</scope>
    <source>
        <strain evidence="4">QSvi11</strain>
    </source>
</reference>
<evidence type="ECO:0008006" key="6">
    <source>
        <dbReference type="Google" id="ProtNLM"/>
    </source>
</evidence>
<sequence>VVAFVDDNVIFSNTLEEHYEHVKKVLDLFQMSVKRRSAIQNRGICWTYGIKRRYQTNLRQNKSHRGNIPMPTTVREVLCHVGQPRHRKRKLSSLKSNSAIKASITSADTLMAIDFSKRFNLYTDASDVGTGLMLTQRDKGGVETKWDQDFVTQVVESYEHHKKKEWLQALIRRDDVVKDNDGLLYLVDKAKRLILVDDKQLETILQEAHATTFCGHVGKNRLAARLKDLYFFKRFWTVIEKFIKACPECQKCRIETVKQGFLNPLPIPDRPWKTSRWTISNYQSPTKAKIIYS</sequence>
<dbReference type="Pfam" id="PF17919">
    <property type="entry name" value="RT_RNaseH_2"/>
    <property type="match status" value="1"/>
</dbReference>
<comment type="caution">
    <text evidence="4">The sequence shown here is derived from an EMBL/GenBank/DDBJ whole genome shotgun (WGS) entry which is preliminary data.</text>
</comment>
<dbReference type="PANTHER" id="PTHR37984">
    <property type="entry name" value="PROTEIN CBG26694"/>
    <property type="match status" value="1"/>
</dbReference>
<feature type="domain" description="Reverse transcriptase/retrotransposon-derived protein RNase H-like" evidence="2">
    <location>
        <begin position="97"/>
        <end position="141"/>
    </location>
</feature>
<dbReference type="InterPro" id="IPR043128">
    <property type="entry name" value="Rev_trsase/Diguanyl_cyclase"/>
</dbReference>
<dbReference type="SUPFAM" id="SSF56672">
    <property type="entry name" value="DNA/RNA polymerases"/>
    <property type="match status" value="1"/>
</dbReference>
<proteinExistence type="predicted"/>
<dbReference type="InterPro" id="IPR043502">
    <property type="entry name" value="DNA/RNA_pol_sf"/>
</dbReference>
<dbReference type="GO" id="GO:0003824">
    <property type="term" value="F:catalytic activity"/>
    <property type="evidence" value="ECO:0007669"/>
    <property type="project" value="UniProtKB-KW"/>
</dbReference>
<dbReference type="InterPro" id="IPR041577">
    <property type="entry name" value="RT_RNaseH_2"/>
</dbReference>
<dbReference type="Pfam" id="PF17921">
    <property type="entry name" value="Integrase_H2C2"/>
    <property type="match status" value="1"/>
</dbReference>
<evidence type="ECO:0000313" key="5">
    <source>
        <dbReference type="Proteomes" id="UP000695562"/>
    </source>
</evidence>
<evidence type="ECO:0000259" key="2">
    <source>
        <dbReference type="Pfam" id="PF17919"/>
    </source>
</evidence>
<organism evidence="4 5">
    <name type="scientific">Polysphondylium violaceum</name>
    <dbReference type="NCBI Taxonomy" id="133409"/>
    <lineage>
        <taxon>Eukaryota</taxon>
        <taxon>Amoebozoa</taxon>
        <taxon>Evosea</taxon>
        <taxon>Eumycetozoa</taxon>
        <taxon>Dictyostelia</taxon>
        <taxon>Dictyosteliales</taxon>
        <taxon>Dictyosteliaceae</taxon>
        <taxon>Polysphondylium</taxon>
    </lineage>
</organism>
<keyword evidence="1" id="KW-0511">Multifunctional enzyme</keyword>
<evidence type="ECO:0000259" key="3">
    <source>
        <dbReference type="Pfam" id="PF17921"/>
    </source>
</evidence>
<dbReference type="Proteomes" id="UP000695562">
    <property type="component" value="Unassembled WGS sequence"/>
</dbReference>
<dbReference type="EMBL" id="AJWJ01000796">
    <property type="protein sequence ID" value="KAF2068925.1"/>
    <property type="molecule type" value="Genomic_DNA"/>
</dbReference>
<dbReference type="OrthoDB" id="10063667at2759"/>